<keyword evidence="8 9" id="KW-0472">Membrane</keyword>
<reference evidence="10" key="1">
    <citation type="journal article" date="2013" name="Genome Res.">
        <title>A second-generation assembly of the Drosophila simulans genome provides new insights into patterns of lineage-specific divergence.</title>
        <authorList>
            <person name="Hu T.T."/>
            <person name="Eisen M.B."/>
            <person name="Thornton K.R."/>
            <person name="Andolfatto P."/>
        </authorList>
    </citation>
    <scope>NUCLEOTIDE SEQUENCE [LARGE SCALE GENOMIC DNA]</scope>
    <source>
        <strain evidence="10">W501</strain>
    </source>
</reference>
<dbReference type="Pfam" id="PF16317">
    <property type="entry name" value="Glyco_hydro_99"/>
    <property type="match status" value="1"/>
</dbReference>
<evidence type="ECO:0000256" key="2">
    <source>
        <dbReference type="ARBA" id="ARBA00009559"/>
    </source>
</evidence>
<sequence>MRNGQELPAAALRQEEKGLWVEEVKTGDEKQRGRPNNVRKCTRAKMLLKKYVKTRRKLKILLLLAIVALLVITIIVLGSSGRNAAIELLLDERFIARAYRPGDQPQVAEKPPPVAVALLQPQRENGVIVPEKYDEQKIKERIIQSKIDLMKQQQQRDHEAEQSSRTTLDVVISAVHIFYTAPVPWYKSKKPPPPPAEHPNDVPLTTPRPVRILNTAFYPALGLYKPSASLLGQHFENIRSCGIGVLILNFSGGKPAEAALLHQILELAPQHNLSVTFELSVAGNQSVEFVRQQLREIATYTSLAGFYKVWSQSRGVSLPVLYVSNAYKLSDSLGRLLCRSPSLVEPDGLRRILDALFIGHIRLKIHADVLRRLCFDGFYSKLPSNGAVFASTWKNWSYLKSFALSYKMLFVPTVGPGFAERNKFPRHGDIQRHRSNGRYYGVAWRTAILNHVGFINIASYNNWPDGSQIEEVVPRAGFLDYNPGSRTKYLDLTAHWVGNFLKTRQEAAAAASPASPPNCYELLNGTIC</sequence>
<comment type="subcellular location">
    <subcellularLocation>
        <location evidence="1">Golgi apparatus membrane</location>
        <topology evidence="1">Single-pass type II membrane protein</topology>
    </subcellularLocation>
</comment>
<reference evidence="10" key="3">
    <citation type="submission" date="2015-04" db="EMBL/GenBank/DDBJ databases">
        <authorList>
            <consortium name="FlyBase"/>
        </authorList>
    </citation>
    <scope>NUCLEOTIDE SEQUENCE</scope>
    <source>
        <strain evidence="10">W501</strain>
    </source>
</reference>
<dbReference type="GO" id="GO:0000139">
    <property type="term" value="C:Golgi membrane"/>
    <property type="evidence" value="ECO:0007669"/>
    <property type="project" value="UniProtKB-SubCell"/>
</dbReference>
<evidence type="ECO:0000256" key="8">
    <source>
        <dbReference type="ARBA" id="ARBA00023136"/>
    </source>
</evidence>
<dbReference type="EMBL" id="CM002910">
    <property type="protein sequence ID" value="KMY88312.1"/>
    <property type="molecule type" value="Genomic_DNA"/>
</dbReference>
<accession>A0A0J9QW76</accession>
<keyword evidence="6 9" id="KW-1133">Transmembrane helix</keyword>
<dbReference type="Proteomes" id="UP000035880">
    <property type="component" value="Chromosome 2L"/>
</dbReference>
<keyword evidence="3 9" id="KW-0812">Transmembrane</keyword>
<dbReference type="InterPro" id="IPR026071">
    <property type="entry name" value="Glyco_Hydrolase_99"/>
</dbReference>
<organism evidence="10">
    <name type="scientific">Drosophila simulans</name>
    <name type="common">Fruit fly</name>
    <dbReference type="NCBI Taxonomy" id="7240"/>
    <lineage>
        <taxon>Eukaryota</taxon>
        <taxon>Metazoa</taxon>
        <taxon>Ecdysozoa</taxon>
        <taxon>Arthropoda</taxon>
        <taxon>Hexapoda</taxon>
        <taxon>Insecta</taxon>
        <taxon>Pterygota</taxon>
        <taxon>Neoptera</taxon>
        <taxon>Endopterygota</taxon>
        <taxon>Diptera</taxon>
        <taxon>Brachycera</taxon>
        <taxon>Muscomorpha</taxon>
        <taxon>Ephydroidea</taxon>
        <taxon>Drosophilidae</taxon>
        <taxon>Drosophila</taxon>
        <taxon>Sophophora</taxon>
    </lineage>
</organism>
<dbReference type="KEGG" id="dsi:Dsimw501_GD29602"/>
<dbReference type="PANTHER" id="PTHR13572">
    <property type="entry name" value="ENDO-ALPHA-1,2-MANNOSIDASE"/>
    <property type="match status" value="1"/>
</dbReference>
<keyword evidence="7" id="KW-0333">Golgi apparatus</keyword>
<evidence type="ECO:0000256" key="7">
    <source>
        <dbReference type="ARBA" id="ARBA00023034"/>
    </source>
</evidence>
<evidence type="ECO:0000256" key="5">
    <source>
        <dbReference type="ARBA" id="ARBA00022968"/>
    </source>
</evidence>
<dbReference type="Gene3D" id="3.20.20.80">
    <property type="entry name" value="Glycosidases"/>
    <property type="match status" value="1"/>
</dbReference>
<protein>
    <recommendedName>
        <fullName evidence="11">Glycoprotein endo-alpha-1,2-mannosidase</fullName>
    </recommendedName>
</protein>
<dbReference type="FunFam" id="3.20.20.80:FF:000253">
    <property type="entry name" value="glycoprotein endo-alpha-1,2-mannosidase"/>
    <property type="match status" value="1"/>
</dbReference>
<evidence type="ECO:0000313" key="10">
    <source>
        <dbReference type="EMBL" id="KMY88312.1"/>
    </source>
</evidence>
<keyword evidence="4" id="KW-0378">Hydrolase</keyword>
<name>A0A0J9QW76_DROSI</name>
<comment type="similarity">
    <text evidence="2">Belongs to the glycosyl hydrolase 99 family.</text>
</comment>
<evidence type="ECO:0000256" key="9">
    <source>
        <dbReference type="SAM" id="Phobius"/>
    </source>
</evidence>
<keyword evidence="5" id="KW-0735">Signal-anchor</keyword>
<dbReference type="OrthoDB" id="406152at2759"/>
<dbReference type="AlphaFoldDB" id="A0A0J9QW76"/>
<evidence type="ECO:0000256" key="6">
    <source>
        <dbReference type="ARBA" id="ARBA00022989"/>
    </source>
</evidence>
<dbReference type="GO" id="GO:0004559">
    <property type="term" value="F:alpha-mannosidase activity"/>
    <property type="evidence" value="ECO:0007669"/>
    <property type="project" value="TreeGrafter"/>
</dbReference>
<proteinExistence type="inferred from homology"/>
<reference evidence="10" key="2">
    <citation type="submission" date="2014-06" db="EMBL/GenBank/DDBJ databases">
        <authorList>
            <person name="Hu T."/>
            <person name="Eisen M.B."/>
            <person name="Thornton K.R."/>
            <person name="Andolfatto P."/>
        </authorList>
    </citation>
    <scope>NUCLEOTIDE SEQUENCE</scope>
    <source>
        <strain evidence="10">W501</strain>
    </source>
</reference>
<evidence type="ECO:0000256" key="1">
    <source>
        <dbReference type="ARBA" id="ARBA00004323"/>
    </source>
</evidence>
<evidence type="ECO:0008006" key="11">
    <source>
        <dbReference type="Google" id="ProtNLM"/>
    </source>
</evidence>
<gene>
    <name evidence="10" type="primary">Dsim\GD29602</name>
    <name evidence="10" type="ORF">Dsimw501_GD29602</name>
</gene>
<feature type="transmembrane region" description="Helical" evidence="9">
    <location>
        <begin position="60"/>
        <end position="78"/>
    </location>
</feature>
<evidence type="ECO:0000256" key="3">
    <source>
        <dbReference type="ARBA" id="ARBA00022692"/>
    </source>
</evidence>
<dbReference type="PANTHER" id="PTHR13572:SF4">
    <property type="entry name" value="RE57134P"/>
    <property type="match status" value="1"/>
</dbReference>
<evidence type="ECO:0000256" key="4">
    <source>
        <dbReference type="ARBA" id="ARBA00022801"/>
    </source>
</evidence>
<dbReference type="Bgee" id="FBgn0270892">
    <property type="expression patterns" value="Expressed in adult organism and 3 other cell types or tissues"/>
</dbReference>